<name>V8NEQ6_OPHHA</name>
<feature type="domain" description="NHR" evidence="1">
    <location>
        <begin position="8"/>
        <end position="162"/>
    </location>
</feature>
<dbReference type="AlphaFoldDB" id="V8NEQ6"/>
<dbReference type="Proteomes" id="UP000018936">
    <property type="component" value="Unassembled WGS sequence"/>
</dbReference>
<keyword evidence="3" id="KW-1185">Reference proteome</keyword>
<dbReference type="PANTHER" id="PTHR12429:SF8">
    <property type="entry name" value="NEURALIZED-LIKE PROTEIN 2"/>
    <property type="match status" value="1"/>
</dbReference>
<dbReference type="OrthoDB" id="10059069at2759"/>
<comment type="caution">
    <text evidence="2">The sequence shown here is derived from an EMBL/GenBank/DDBJ whole genome shotgun (WGS) entry which is preliminary data.</text>
</comment>
<protein>
    <submittedName>
        <fullName evidence="2">Neuralized-like protein 2</fullName>
    </submittedName>
</protein>
<sequence>MAAARHPPPRFPGVHGAHVCMDASRTQATRVESFAHGLCFSHRPLEPGQIFLVEIEEKELGWCGHLRVGLTAHDPCSLAAVPEYSLPDLVNLGDSWVFAITRNHNRVSEAPAGGRGLLCGPHLLIEQVRIPRDKLVGRSRPGRYSHSLDALYKASCTKPACCRPRPARAASGCCSCRSRTGRPTCTSSSTGKTWGPAPGGCPGPGPSMPWLTSLLPPRASESSRWNTAVGLGVALLPPLKDSLTHGAGPGNASVQEQLSLCKVMYFSLGGRETLCRTAIQRHISHRLAIDGLNLPPLLKNLCKYE</sequence>
<evidence type="ECO:0000313" key="2">
    <source>
        <dbReference type="EMBL" id="ETE60456.1"/>
    </source>
</evidence>
<proteinExistence type="predicted"/>
<dbReference type="GO" id="GO:0061630">
    <property type="term" value="F:ubiquitin protein ligase activity"/>
    <property type="evidence" value="ECO:0007669"/>
    <property type="project" value="TreeGrafter"/>
</dbReference>
<dbReference type="SMART" id="SM00588">
    <property type="entry name" value="NEUZ"/>
    <property type="match status" value="1"/>
</dbReference>
<dbReference type="PROSITE" id="PS51065">
    <property type="entry name" value="NHR"/>
    <property type="match status" value="1"/>
</dbReference>
<feature type="non-terminal residue" evidence="2">
    <location>
        <position position="1"/>
    </location>
</feature>
<dbReference type="Pfam" id="PF07177">
    <property type="entry name" value="Neuralized"/>
    <property type="match status" value="1"/>
</dbReference>
<dbReference type="InterPro" id="IPR043136">
    <property type="entry name" value="B30.2/SPRY_sf"/>
</dbReference>
<evidence type="ECO:0000259" key="1">
    <source>
        <dbReference type="PROSITE" id="PS51065"/>
    </source>
</evidence>
<accession>V8NEQ6</accession>
<organism evidence="2 3">
    <name type="scientific">Ophiophagus hannah</name>
    <name type="common">King cobra</name>
    <name type="synonym">Naja hannah</name>
    <dbReference type="NCBI Taxonomy" id="8665"/>
    <lineage>
        <taxon>Eukaryota</taxon>
        <taxon>Metazoa</taxon>
        <taxon>Chordata</taxon>
        <taxon>Craniata</taxon>
        <taxon>Vertebrata</taxon>
        <taxon>Euteleostomi</taxon>
        <taxon>Lepidosauria</taxon>
        <taxon>Squamata</taxon>
        <taxon>Bifurcata</taxon>
        <taxon>Unidentata</taxon>
        <taxon>Episquamata</taxon>
        <taxon>Toxicofera</taxon>
        <taxon>Serpentes</taxon>
        <taxon>Colubroidea</taxon>
        <taxon>Elapidae</taxon>
        <taxon>Elapinae</taxon>
        <taxon>Ophiophagus</taxon>
    </lineage>
</organism>
<gene>
    <name evidence="2" type="primary">Neurl2</name>
    <name evidence="2" type="ORF">L345_13801</name>
</gene>
<dbReference type="InterPro" id="IPR006573">
    <property type="entry name" value="NHR_dom"/>
</dbReference>
<dbReference type="InterPro" id="IPR037962">
    <property type="entry name" value="Neuralized"/>
</dbReference>
<dbReference type="Gene3D" id="2.60.120.920">
    <property type="match status" value="1"/>
</dbReference>
<reference evidence="2 3" key="1">
    <citation type="journal article" date="2013" name="Proc. Natl. Acad. Sci. U.S.A.">
        <title>The king cobra genome reveals dynamic gene evolution and adaptation in the snake venom system.</title>
        <authorList>
            <person name="Vonk F.J."/>
            <person name="Casewell N.R."/>
            <person name="Henkel C.V."/>
            <person name="Heimberg A.M."/>
            <person name="Jansen H.J."/>
            <person name="McCleary R.J."/>
            <person name="Kerkkamp H.M."/>
            <person name="Vos R.A."/>
            <person name="Guerreiro I."/>
            <person name="Calvete J.J."/>
            <person name="Wuster W."/>
            <person name="Woods A.E."/>
            <person name="Logan J.M."/>
            <person name="Harrison R.A."/>
            <person name="Castoe T.A."/>
            <person name="de Koning A.P."/>
            <person name="Pollock D.D."/>
            <person name="Yandell M."/>
            <person name="Calderon D."/>
            <person name="Renjifo C."/>
            <person name="Currier R.B."/>
            <person name="Salgado D."/>
            <person name="Pla D."/>
            <person name="Sanz L."/>
            <person name="Hyder A.S."/>
            <person name="Ribeiro J.M."/>
            <person name="Arntzen J.W."/>
            <person name="van den Thillart G.E."/>
            <person name="Boetzer M."/>
            <person name="Pirovano W."/>
            <person name="Dirks R.P."/>
            <person name="Spaink H.P."/>
            <person name="Duboule D."/>
            <person name="McGlinn E."/>
            <person name="Kini R.M."/>
            <person name="Richardson M.K."/>
        </authorList>
    </citation>
    <scope>NUCLEOTIDE SEQUENCE</scope>
    <source>
        <tissue evidence="2">Blood</tissue>
    </source>
</reference>
<dbReference type="EMBL" id="AZIM01004658">
    <property type="protein sequence ID" value="ETE60456.1"/>
    <property type="molecule type" value="Genomic_DNA"/>
</dbReference>
<dbReference type="PANTHER" id="PTHR12429">
    <property type="entry name" value="NEURALIZED"/>
    <property type="match status" value="1"/>
</dbReference>
<evidence type="ECO:0000313" key="3">
    <source>
        <dbReference type="Proteomes" id="UP000018936"/>
    </source>
</evidence>